<keyword evidence="5" id="KW-0326">Glycosidase</keyword>
<comment type="similarity">
    <text evidence="1">Belongs to the glycosyl hydrolase 29 family.</text>
</comment>
<dbReference type="PANTHER" id="PTHR10030">
    <property type="entry name" value="ALPHA-L-FUCOSIDASE"/>
    <property type="match status" value="1"/>
</dbReference>
<evidence type="ECO:0000259" key="7">
    <source>
        <dbReference type="Pfam" id="PF01120"/>
    </source>
</evidence>
<evidence type="ECO:0000256" key="3">
    <source>
        <dbReference type="ARBA" id="ARBA00022729"/>
    </source>
</evidence>
<dbReference type="SMART" id="SM00812">
    <property type="entry name" value="Alpha_L_fucos"/>
    <property type="match status" value="1"/>
</dbReference>
<evidence type="ECO:0000256" key="6">
    <source>
        <dbReference type="SAM" id="SignalP"/>
    </source>
</evidence>
<evidence type="ECO:0000313" key="10">
    <source>
        <dbReference type="Proteomes" id="UP001216139"/>
    </source>
</evidence>
<gene>
    <name evidence="9" type="ORF">PQO05_20190</name>
</gene>
<evidence type="ECO:0000256" key="4">
    <source>
        <dbReference type="ARBA" id="ARBA00022801"/>
    </source>
</evidence>
<dbReference type="PANTHER" id="PTHR10030:SF37">
    <property type="entry name" value="ALPHA-L-FUCOSIDASE-RELATED"/>
    <property type="match status" value="1"/>
</dbReference>
<dbReference type="InterPro" id="IPR031919">
    <property type="entry name" value="Fucosidase_C"/>
</dbReference>
<feature type="domain" description="Alpha-L-fucosidase C-terminal" evidence="8">
    <location>
        <begin position="439"/>
        <end position="519"/>
    </location>
</feature>
<dbReference type="Gene3D" id="3.20.20.80">
    <property type="entry name" value="Glycosidases"/>
    <property type="match status" value="1"/>
</dbReference>
<dbReference type="SUPFAM" id="SSF51445">
    <property type="entry name" value="(Trans)glycosidases"/>
    <property type="match status" value="1"/>
</dbReference>
<evidence type="ECO:0000259" key="8">
    <source>
        <dbReference type="Pfam" id="PF16757"/>
    </source>
</evidence>
<name>A0ABY7T752_9SPHI</name>
<dbReference type="InterPro" id="IPR000933">
    <property type="entry name" value="Glyco_hydro_29"/>
</dbReference>
<dbReference type="InterPro" id="IPR013780">
    <property type="entry name" value="Glyco_hydro_b"/>
</dbReference>
<reference evidence="9 10" key="1">
    <citation type="submission" date="2023-02" db="EMBL/GenBank/DDBJ databases">
        <title>Genome sequence of Mucilaginibacter jinjuensis strain KACC 16571.</title>
        <authorList>
            <person name="Kim S."/>
            <person name="Heo J."/>
            <person name="Kwon S.-W."/>
        </authorList>
    </citation>
    <scope>NUCLEOTIDE SEQUENCE [LARGE SCALE GENOMIC DNA]</scope>
    <source>
        <strain evidence="9 10">KACC 16571</strain>
    </source>
</reference>
<feature type="chain" id="PRO_5045976217" description="alpha-L-fucosidase" evidence="6">
    <location>
        <begin position="27"/>
        <end position="525"/>
    </location>
</feature>
<evidence type="ECO:0000256" key="1">
    <source>
        <dbReference type="ARBA" id="ARBA00007951"/>
    </source>
</evidence>
<dbReference type="Pfam" id="PF16757">
    <property type="entry name" value="Fucosidase_C"/>
    <property type="match status" value="1"/>
</dbReference>
<evidence type="ECO:0000256" key="5">
    <source>
        <dbReference type="ARBA" id="ARBA00023295"/>
    </source>
</evidence>
<dbReference type="EMBL" id="CP117167">
    <property type="protein sequence ID" value="WCT11062.1"/>
    <property type="molecule type" value="Genomic_DNA"/>
</dbReference>
<dbReference type="InterPro" id="IPR017853">
    <property type="entry name" value="GH"/>
</dbReference>
<dbReference type="Gene3D" id="2.60.40.1180">
    <property type="entry name" value="Golgi alpha-mannosidase II"/>
    <property type="match status" value="1"/>
</dbReference>
<keyword evidence="4" id="KW-0378">Hydrolase</keyword>
<evidence type="ECO:0000313" key="9">
    <source>
        <dbReference type="EMBL" id="WCT11062.1"/>
    </source>
</evidence>
<keyword evidence="3 6" id="KW-0732">Signal</keyword>
<sequence>MPVSRRSVIKTLALAYPALKFAPAYAKQGVKSILAPGPFQGTRESLKAYEIPEWFQDAKFGIWAHWGPQSAIEAGDWYARRMYIQGEKQYDYHVKTYGPQSKFGYKDTIPLWKAEKFDPDYLVGLYKKAGAKYFMSMGTHHDNFDLWNSKDNRWNSVNMGPKKDIVGLFRAAAKKHDLRFGISDHLWISPKWFSVSKGSDKTGPLAGVPYDGANPTFADMYGDSEKIYTDLPWNEDGISEAWKKKWVERMFDLIDKYEPDMIYNDGHIPFEEHGLSVLAHLYNKSAAIHGGKTQACYTSKRPQDSEVGTCVFEVERGVVDNIWPRPWQTDTCIGDWHYNRETVGHYKSAKTVVDMLVDIVSRNGNLMLNFPLPASGMLDSDELVILDGITKWMATNSEAIYSTRPWKIFGTGPKTQVTKDANGTNSAEQFNEQNRKAFTYEDVRFTTKHGNLYAFFMGWPPNGEVTINALSTTTGQKIGSIDHVELLGFGKVKFDRGAEGLKVNLPNQKPSEHACVLKIFGRDLV</sequence>
<dbReference type="RefSeq" id="WP_273629251.1">
    <property type="nucleotide sequence ID" value="NZ_CP117167.1"/>
</dbReference>
<feature type="domain" description="Glycoside hydrolase family 29 N-terminal" evidence="7">
    <location>
        <begin position="34"/>
        <end position="398"/>
    </location>
</feature>
<proteinExistence type="inferred from homology"/>
<dbReference type="InterPro" id="IPR057739">
    <property type="entry name" value="Glyco_hydro_29_N"/>
</dbReference>
<evidence type="ECO:0000256" key="2">
    <source>
        <dbReference type="ARBA" id="ARBA00012662"/>
    </source>
</evidence>
<protein>
    <recommendedName>
        <fullName evidence="2">alpha-L-fucosidase</fullName>
        <ecNumber evidence="2">3.2.1.51</ecNumber>
    </recommendedName>
</protein>
<feature type="signal peptide" evidence="6">
    <location>
        <begin position="1"/>
        <end position="26"/>
    </location>
</feature>
<keyword evidence="10" id="KW-1185">Reference proteome</keyword>
<dbReference type="Pfam" id="PF01120">
    <property type="entry name" value="Alpha_L_fucos"/>
    <property type="match status" value="1"/>
</dbReference>
<dbReference type="EC" id="3.2.1.51" evidence="2"/>
<dbReference type="Proteomes" id="UP001216139">
    <property type="component" value="Chromosome"/>
</dbReference>
<organism evidence="9 10">
    <name type="scientific">Mucilaginibacter jinjuensis</name>
    <dbReference type="NCBI Taxonomy" id="1176721"/>
    <lineage>
        <taxon>Bacteria</taxon>
        <taxon>Pseudomonadati</taxon>
        <taxon>Bacteroidota</taxon>
        <taxon>Sphingobacteriia</taxon>
        <taxon>Sphingobacteriales</taxon>
        <taxon>Sphingobacteriaceae</taxon>
        <taxon>Mucilaginibacter</taxon>
    </lineage>
</organism>
<accession>A0ABY7T752</accession>